<gene>
    <name evidence="8" type="primary">dksA</name>
    <name evidence="8" type="ORF">ACFQ1Z_02490</name>
</gene>
<dbReference type="SUPFAM" id="SSF57716">
    <property type="entry name" value="Glucocorticoid receptor-like (DNA-binding domain)"/>
    <property type="match status" value="1"/>
</dbReference>
<dbReference type="PROSITE" id="PS01102">
    <property type="entry name" value="ZF_DKSA_1"/>
    <property type="match status" value="1"/>
</dbReference>
<evidence type="ECO:0000256" key="5">
    <source>
        <dbReference type="PROSITE-ProRule" id="PRU00510"/>
    </source>
</evidence>
<proteinExistence type="predicted"/>
<dbReference type="PANTHER" id="PTHR33823">
    <property type="entry name" value="RNA POLYMERASE-BINDING TRANSCRIPTION FACTOR DKSA-RELATED"/>
    <property type="match status" value="1"/>
</dbReference>
<dbReference type="Pfam" id="PF21157">
    <property type="entry name" value="DksA_N"/>
    <property type="match status" value="1"/>
</dbReference>
<accession>A0ABW3F529</accession>
<dbReference type="Pfam" id="PF01258">
    <property type="entry name" value="zf-dskA_traR"/>
    <property type="match status" value="1"/>
</dbReference>
<keyword evidence="1" id="KW-0963">Cytoplasm</keyword>
<dbReference type="InterPro" id="IPR012784">
    <property type="entry name" value="DksA_RNA_pol-bd"/>
</dbReference>
<feature type="domain" description="DnaK suppressor protein DksA N-terminal" evidence="7">
    <location>
        <begin position="26"/>
        <end position="95"/>
    </location>
</feature>
<sequence>MLTPTELLTPSEMLAMPEDAYMNQAQLAFFKHLLQQQLDTLQANMQQTSLHLHAHEETADPADRASREETHGLELRARERELKHIKTIQAALLRIAQGSYGYCEETGVAIGLARLIARPATRLCLEAQERHERRERQFNH</sequence>
<dbReference type="SUPFAM" id="SSF109635">
    <property type="entry name" value="DnaK suppressor protein DksA, alpha-hairpin domain"/>
    <property type="match status" value="1"/>
</dbReference>
<dbReference type="PANTHER" id="PTHR33823:SF2">
    <property type="entry name" value="RNA POLYMERASE-BINDING TRANSCRIPTION FACTOR DKSA"/>
    <property type="match status" value="1"/>
</dbReference>
<keyword evidence="9" id="KW-1185">Reference proteome</keyword>
<evidence type="ECO:0000256" key="4">
    <source>
        <dbReference type="ARBA" id="ARBA00022833"/>
    </source>
</evidence>
<evidence type="ECO:0000259" key="6">
    <source>
        <dbReference type="Pfam" id="PF01258"/>
    </source>
</evidence>
<keyword evidence="4" id="KW-0862">Zinc</keyword>
<dbReference type="Gene3D" id="1.20.120.910">
    <property type="entry name" value="DksA, coiled-coil domain"/>
    <property type="match status" value="1"/>
</dbReference>
<reference evidence="9" key="1">
    <citation type="journal article" date="2019" name="Int. J. Syst. Evol. Microbiol.">
        <title>The Global Catalogue of Microorganisms (GCM) 10K type strain sequencing project: providing services to taxonomists for standard genome sequencing and annotation.</title>
        <authorList>
            <consortium name="The Broad Institute Genomics Platform"/>
            <consortium name="The Broad Institute Genome Sequencing Center for Infectious Disease"/>
            <person name="Wu L."/>
            <person name="Ma J."/>
        </authorList>
    </citation>
    <scope>NUCLEOTIDE SEQUENCE [LARGE SCALE GENOMIC DNA]</scope>
    <source>
        <strain evidence="9">CCUG 58412</strain>
    </source>
</reference>
<dbReference type="RefSeq" id="WP_379055306.1">
    <property type="nucleotide sequence ID" value="NZ_JBHTKB010000001.1"/>
</dbReference>
<evidence type="ECO:0000313" key="8">
    <source>
        <dbReference type="EMBL" id="MFD0912405.1"/>
    </source>
</evidence>
<dbReference type="InterPro" id="IPR037187">
    <property type="entry name" value="DnaK_N"/>
</dbReference>
<evidence type="ECO:0000256" key="3">
    <source>
        <dbReference type="ARBA" id="ARBA00022771"/>
    </source>
</evidence>
<dbReference type="InterPro" id="IPR020458">
    <property type="entry name" value="Znf_DskA_TraR_CS"/>
</dbReference>
<comment type="caution">
    <text evidence="8">The sequence shown here is derived from an EMBL/GenBank/DDBJ whole genome shotgun (WGS) entry which is preliminary data.</text>
</comment>
<keyword evidence="3" id="KW-0863">Zinc-finger</keyword>
<protein>
    <submittedName>
        <fullName evidence="8">RNA polymerase-binding protein DksA</fullName>
    </submittedName>
</protein>
<evidence type="ECO:0000313" key="9">
    <source>
        <dbReference type="Proteomes" id="UP001597128"/>
    </source>
</evidence>
<name>A0ABW3F529_9PROT</name>
<dbReference type="PROSITE" id="PS51128">
    <property type="entry name" value="ZF_DKSA_2"/>
    <property type="match status" value="1"/>
</dbReference>
<dbReference type="EMBL" id="JBHTKB010000001">
    <property type="protein sequence ID" value="MFD0912405.1"/>
    <property type="molecule type" value="Genomic_DNA"/>
</dbReference>
<organism evidence="8 9">
    <name type="scientific">Methylophilus luteus</name>
    <dbReference type="NCBI Taxonomy" id="640108"/>
    <lineage>
        <taxon>Bacteria</taxon>
        <taxon>Pseudomonadati</taxon>
        <taxon>Pseudomonadota</taxon>
        <taxon>Betaproteobacteria</taxon>
        <taxon>Nitrosomonadales</taxon>
        <taxon>Methylophilaceae</taxon>
        <taxon>Methylophilus</taxon>
    </lineage>
</organism>
<keyword evidence="2" id="KW-0479">Metal-binding</keyword>
<feature type="domain" description="Zinc finger DksA/TraR C4-type" evidence="6">
    <location>
        <begin position="98"/>
        <end position="133"/>
    </location>
</feature>
<dbReference type="Proteomes" id="UP001597128">
    <property type="component" value="Unassembled WGS sequence"/>
</dbReference>
<evidence type="ECO:0000256" key="1">
    <source>
        <dbReference type="ARBA" id="ARBA00022490"/>
    </source>
</evidence>
<dbReference type="InterPro" id="IPR048489">
    <property type="entry name" value="DksA_N"/>
</dbReference>
<evidence type="ECO:0000256" key="2">
    <source>
        <dbReference type="ARBA" id="ARBA00022723"/>
    </source>
</evidence>
<dbReference type="NCBIfam" id="TIGR02420">
    <property type="entry name" value="dksA"/>
    <property type="match status" value="1"/>
</dbReference>
<dbReference type="InterPro" id="IPR000962">
    <property type="entry name" value="Znf_DskA_TraR"/>
</dbReference>
<feature type="zinc finger region" description="dksA C4-type" evidence="5">
    <location>
        <begin position="103"/>
        <end position="127"/>
    </location>
</feature>
<evidence type="ECO:0000259" key="7">
    <source>
        <dbReference type="Pfam" id="PF21157"/>
    </source>
</evidence>